<reference evidence="1" key="1">
    <citation type="journal article" date="2014" name="Front. Microbiol.">
        <title>High frequency of phylogenetically diverse reductive dehalogenase-homologous genes in deep subseafloor sedimentary metagenomes.</title>
        <authorList>
            <person name="Kawai M."/>
            <person name="Futagami T."/>
            <person name="Toyoda A."/>
            <person name="Takaki Y."/>
            <person name="Nishi S."/>
            <person name="Hori S."/>
            <person name="Arai W."/>
            <person name="Tsubouchi T."/>
            <person name="Morono Y."/>
            <person name="Uchiyama I."/>
            <person name="Ito T."/>
            <person name="Fujiyama A."/>
            <person name="Inagaki F."/>
            <person name="Takami H."/>
        </authorList>
    </citation>
    <scope>NUCLEOTIDE SEQUENCE</scope>
    <source>
        <strain evidence="1">Expedition CK06-06</strain>
    </source>
</reference>
<evidence type="ECO:0000313" key="1">
    <source>
        <dbReference type="EMBL" id="GAI45750.1"/>
    </source>
</evidence>
<accession>X1Q3T9</accession>
<organism evidence="1">
    <name type="scientific">marine sediment metagenome</name>
    <dbReference type="NCBI Taxonomy" id="412755"/>
    <lineage>
        <taxon>unclassified sequences</taxon>
        <taxon>metagenomes</taxon>
        <taxon>ecological metagenomes</taxon>
    </lineage>
</organism>
<feature type="non-terminal residue" evidence="1">
    <location>
        <position position="1"/>
    </location>
</feature>
<feature type="non-terminal residue" evidence="1">
    <location>
        <position position="262"/>
    </location>
</feature>
<protein>
    <submittedName>
        <fullName evidence="1">Uncharacterized protein</fullName>
    </submittedName>
</protein>
<sequence>QLVEEYESGIGSHKNFWLIAITRDWTEPPQIREAKDLLRKKIEAPRVQWVNWQKIYSTLRKNAGSGNQTEDKLIGNLLSLLKAKGLSTFMQFPKEQLDSIAELWPQVPNFLEEYSALVGTLSSRLSDKNITAEQPIRHGWIATMLKDYAYWMPRWIAIKAWDKKWKEGETPLEGWGPLGSGRIQCLIVLLCLNPLELIAGYRLALVGNENLRELFIKATQSCDLTERLRAFSDYSVTYYDWDLRAIDRAKKDNLSKETFGRE</sequence>
<comment type="caution">
    <text evidence="1">The sequence shown here is derived from an EMBL/GenBank/DDBJ whole genome shotgun (WGS) entry which is preliminary data.</text>
</comment>
<proteinExistence type="predicted"/>
<dbReference type="AlphaFoldDB" id="X1Q3T9"/>
<gene>
    <name evidence="1" type="ORF">S06H3_43423</name>
</gene>
<name>X1Q3T9_9ZZZZ</name>
<dbReference type="EMBL" id="BARV01026935">
    <property type="protein sequence ID" value="GAI45750.1"/>
    <property type="molecule type" value="Genomic_DNA"/>
</dbReference>